<evidence type="ECO:0000313" key="1">
    <source>
        <dbReference type="EMBL" id="SAL03672.1"/>
    </source>
</evidence>
<name>A0A158E9W4_9BURK</name>
<keyword evidence="1" id="KW-0808">Transferase</keyword>
<protein>
    <submittedName>
        <fullName evidence="1">Protein-glutamine gamma-glutamyltransferase</fullName>
        <ecNumber evidence="1">2.3.2.13</ecNumber>
    </submittedName>
</protein>
<evidence type="ECO:0000313" key="2">
    <source>
        <dbReference type="Proteomes" id="UP000071859"/>
    </source>
</evidence>
<dbReference type="Proteomes" id="UP000071859">
    <property type="component" value="Unassembled WGS sequence"/>
</dbReference>
<comment type="caution">
    <text evidence="1">The sequence shown here is derived from an EMBL/GenBank/DDBJ whole genome shotgun (WGS) entry which is preliminary data.</text>
</comment>
<accession>A0A158E9W4</accession>
<reference evidence="1" key="1">
    <citation type="submission" date="2016-01" db="EMBL/GenBank/DDBJ databases">
        <authorList>
            <person name="Peeters C."/>
        </authorList>
    </citation>
    <scope>NUCLEOTIDE SEQUENCE</scope>
    <source>
        <strain evidence="1">LMG 29321</strain>
    </source>
</reference>
<keyword evidence="1" id="KW-0012">Acyltransferase</keyword>
<dbReference type="EMBL" id="FCOX02000055">
    <property type="protein sequence ID" value="SAL03672.1"/>
    <property type="molecule type" value="Genomic_DNA"/>
</dbReference>
<keyword evidence="2" id="KW-1185">Reference proteome</keyword>
<dbReference type="AlphaFoldDB" id="A0A158E9W4"/>
<proteinExistence type="predicted"/>
<dbReference type="EC" id="2.3.2.13" evidence="1"/>
<sequence>MACSNKTCQNQSNDQAPVNKLGECRSCHDARMSAIGSNLIQLPHRVIEWFRQAEQNYGKNCFYSMDLQKIILEKNAGKLQELGLGGMDFKARIKLANNGKTDGFLATSKDFALMANERPSVAIRAFINGQLTVCECECMIKAVFFNSLCDLVGEDVFDIVFANLRIATGGGVEDAFIDQQRIKISESDCNAGDWTFVAHTTESALQFRELAEKKKTGGSASGWNVICVSGGGALQNTYLGFGLSGGNAAPKTLQQIKSAMIQECGGDPNSRGWDLYLHFRRRLNANRFLQWVRNELQII</sequence>
<dbReference type="GO" id="GO:0003810">
    <property type="term" value="F:protein-glutamine gamma-glutamyltransferase activity"/>
    <property type="evidence" value="ECO:0007669"/>
    <property type="project" value="UniProtKB-EC"/>
</dbReference>
<organism evidence="1 2">
    <name type="scientific">Caballeronia calidae</name>
    <dbReference type="NCBI Taxonomy" id="1777139"/>
    <lineage>
        <taxon>Bacteria</taxon>
        <taxon>Pseudomonadati</taxon>
        <taxon>Pseudomonadota</taxon>
        <taxon>Betaproteobacteria</taxon>
        <taxon>Burkholderiales</taxon>
        <taxon>Burkholderiaceae</taxon>
        <taxon>Caballeronia</taxon>
    </lineage>
</organism>
<gene>
    <name evidence="1" type="primary">tgl</name>
    <name evidence="1" type="ORF">AWB78_06652</name>
</gene>